<dbReference type="PANTHER" id="PTHR36899">
    <property type="entry name" value="OS04G0395700 PROTEIN"/>
    <property type="match status" value="1"/>
</dbReference>
<evidence type="ECO:0000256" key="1">
    <source>
        <dbReference type="SAM" id="MobiDB-lite"/>
    </source>
</evidence>
<reference evidence="2" key="1">
    <citation type="submission" date="2023-05" db="EMBL/GenBank/DDBJ databases">
        <title>Nepenthes gracilis genome sequencing.</title>
        <authorList>
            <person name="Fukushima K."/>
        </authorList>
    </citation>
    <scope>NUCLEOTIDE SEQUENCE</scope>
    <source>
        <strain evidence="2">SING2019-196</strain>
    </source>
</reference>
<dbReference type="PANTHER" id="PTHR36899:SF3">
    <property type="entry name" value="F13K23.8 PROTEIN"/>
    <property type="match status" value="1"/>
</dbReference>
<protein>
    <recommendedName>
        <fullName evidence="4">Histone chaperone domain-containing protein</fullName>
    </recommendedName>
</protein>
<sequence>MEEDNNWEDSALPTARNLDLSFPEATNHPKKQKLEVPESTSAVPEPDEKIENNGAEDPGNLEENAEDCVVQKGKAVKEEVGDGENEDSEHFNGKAVVDRKGKGILIEGSEEEEEEDDDDDDSSDDGDNLSDGDSDLSDDPLAEVDLDNILPSRTRRRVVHPGAYIATNLSQNDDDDDESDDPDA</sequence>
<comment type="caution">
    <text evidence="2">The sequence shown here is derived from an EMBL/GenBank/DDBJ whole genome shotgun (WGS) entry which is preliminary data.</text>
</comment>
<keyword evidence="3" id="KW-1185">Reference proteome</keyword>
<feature type="compositionally biased region" description="Acidic residues" evidence="1">
    <location>
        <begin position="108"/>
        <end position="146"/>
    </location>
</feature>
<evidence type="ECO:0000313" key="3">
    <source>
        <dbReference type="Proteomes" id="UP001279734"/>
    </source>
</evidence>
<gene>
    <name evidence="2" type="ORF">Nepgr_027527</name>
</gene>
<organism evidence="2 3">
    <name type="scientific">Nepenthes gracilis</name>
    <name type="common">Slender pitcher plant</name>
    <dbReference type="NCBI Taxonomy" id="150966"/>
    <lineage>
        <taxon>Eukaryota</taxon>
        <taxon>Viridiplantae</taxon>
        <taxon>Streptophyta</taxon>
        <taxon>Embryophyta</taxon>
        <taxon>Tracheophyta</taxon>
        <taxon>Spermatophyta</taxon>
        <taxon>Magnoliopsida</taxon>
        <taxon>eudicotyledons</taxon>
        <taxon>Gunneridae</taxon>
        <taxon>Pentapetalae</taxon>
        <taxon>Caryophyllales</taxon>
        <taxon>Nepenthaceae</taxon>
        <taxon>Nepenthes</taxon>
    </lineage>
</organism>
<dbReference type="AlphaFoldDB" id="A0AAD3TAY7"/>
<feature type="compositionally biased region" description="Acidic residues" evidence="1">
    <location>
        <begin position="172"/>
        <end position="184"/>
    </location>
</feature>
<name>A0AAD3TAY7_NEPGR</name>
<dbReference type="EMBL" id="BSYO01000029">
    <property type="protein sequence ID" value="GMH25684.1"/>
    <property type="molecule type" value="Genomic_DNA"/>
</dbReference>
<proteinExistence type="predicted"/>
<feature type="region of interest" description="Disordered" evidence="1">
    <location>
        <begin position="1"/>
        <end position="184"/>
    </location>
</feature>
<feature type="compositionally biased region" description="Basic and acidic residues" evidence="1">
    <location>
        <begin position="88"/>
        <end position="101"/>
    </location>
</feature>
<dbReference type="Proteomes" id="UP001279734">
    <property type="component" value="Unassembled WGS sequence"/>
</dbReference>
<accession>A0AAD3TAY7</accession>
<evidence type="ECO:0000313" key="2">
    <source>
        <dbReference type="EMBL" id="GMH25684.1"/>
    </source>
</evidence>
<evidence type="ECO:0008006" key="4">
    <source>
        <dbReference type="Google" id="ProtNLM"/>
    </source>
</evidence>